<reference evidence="2 3" key="1">
    <citation type="submission" date="2019-01" db="EMBL/GenBank/DDBJ databases">
        <authorList>
            <person name="Chen W.-M."/>
        </authorList>
    </citation>
    <scope>NUCLEOTIDE SEQUENCE [LARGE SCALE GENOMIC DNA]</scope>
    <source>
        <strain evidence="2 3">YBJ-36</strain>
    </source>
</reference>
<keyword evidence="1" id="KW-1133">Transmembrane helix</keyword>
<feature type="transmembrane region" description="Helical" evidence="1">
    <location>
        <begin position="34"/>
        <end position="51"/>
    </location>
</feature>
<evidence type="ECO:0000256" key="1">
    <source>
        <dbReference type="SAM" id="Phobius"/>
    </source>
</evidence>
<dbReference type="EMBL" id="SACK01000002">
    <property type="protein sequence ID" value="RVU01386.1"/>
    <property type="molecule type" value="Genomic_DNA"/>
</dbReference>
<protein>
    <submittedName>
        <fullName evidence="2">Uncharacterized protein</fullName>
    </submittedName>
</protein>
<sequence length="61" mass="6942">MKFIFGIMAIIIGVALYKQINFETFTFKHTGMAIVYIIGFAISIFVVIRNWNNKGAVNIDK</sequence>
<keyword evidence="3" id="KW-1185">Reference proteome</keyword>
<name>A0A3S2WYX1_9SPHI</name>
<gene>
    <name evidence="2" type="ORF">EOD41_05325</name>
</gene>
<dbReference type="RefSeq" id="WP_127703761.1">
    <property type="nucleotide sequence ID" value="NZ_SACK01000002.1"/>
</dbReference>
<comment type="caution">
    <text evidence="2">The sequence shown here is derived from an EMBL/GenBank/DDBJ whole genome shotgun (WGS) entry which is preliminary data.</text>
</comment>
<accession>A0A3S2WYX1</accession>
<keyword evidence="1" id="KW-0472">Membrane</keyword>
<evidence type="ECO:0000313" key="3">
    <source>
        <dbReference type="Proteomes" id="UP000282759"/>
    </source>
</evidence>
<dbReference type="Proteomes" id="UP000282759">
    <property type="component" value="Unassembled WGS sequence"/>
</dbReference>
<organism evidence="2 3">
    <name type="scientific">Mucilaginibacter limnophilus</name>
    <dbReference type="NCBI Taxonomy" id="1932778"/>
    <lineage>
        <taxon>Bacteria</taxon>
        <taxon>Pseudomonadati</taxon>
        <taxon>Bacteroidota</taxon>
        <taxon>Sphingobacteriia</taxon>
        <taxon>Sphingobacteriales</taxon>
        <taxon>Sphingobacteriaceae</taxon>
        <taxon>Mucilaginibacter</taxon>
    </lineage>
</organism>
<dbReference type="OrthoDB" id="966098at2"/>
<keyword evidence="1" id="KW-0812">Transmembrane</keyword>
<dbReference type="AlphaFoldDB" id="A0A3S2WYX1"/>
<evidence type="ECO:0000313" key="2">
    <source>
        <dbReference type="EMBL" id="RVU01386.1"/>
    </source>
</evidence>
<proteinExistence type="predicted"/>